<dbReference type="SUPFAM" id="SSF49265">
    <property type="entry name" value="Fibronectin type III"/>
    <property type="match status" value="10"/>
</dbReference>
<organism evidence="16 17">
    <name type="scientific">Salvelinus namaycush</name>
    <name type="common">Lake trout</name>
    <name type="synonym">Salmo namaycush</name>
    <dbReference type="NCBI Taxonomy" id="8040"/>
    <lineage>
        <taxon>Eukaryota</taxon>
        <taxon>Metazoa</taxon>
        <taxon>Chordata</taxon>
        <taxon>Craniata</taxon>
        <taxon>Vertebrata</taxon>
        <taxon>Euteleostomi</taxon>
        <taxon>Actinopterygii</taxon>
        <taxon>Neopterygii</taxon>
        <taxon>Teleostei</taxon>
        <taxon>Protacanthopterygii</taxon>
        <taxon>Salmoniformes</taxon>
        <taxon>Salmonidae</taxon>
        <taxon>Salmoninae</taxon>
        <taxon>Salvelinus</taxon>
    </lineage>
</organism>
<feature type="domain" description="Fibronectin type-III" evidence="15">
    <location>
        <begin position="292"/>
        <end position="379"/>
    </location>
</feature>
<dbReference type="GeneID" id="120052370"/>
<dbReference type="GO" id="GO:0004725">
    <property type="term" value="F:protein tyrosine phosphatase activity"/>
    <property type="evidence" value="ECO:0007669"/>
    <property type="project" value="UniProtKB-EC"/>
</dbReference>
<evidence type="ECO:0000259" key="13">
    <source>
        <dbReference type="PROSITE" id="PS50055"/>
    </source>
</evidence>
<dbReference type="PROSITE" id="PS00383">
    <property type="entry name" value="TYR_PHOSPHATASE_1"/>
    <property type="match status" value="1"/>
</dbReference>
<keyword evidence="3 11" id="KW-0812">Transmembrane</keyword>
<evidence type="ECO:0000256" key="1">
    <source>
        <dbReference type="ARBA" id="ARBA00004479"/>
    </source>
</evidence>
<dbReference type="PANTHER" id="PTHR46957:SF5">
    <property type="entry name" value="PROTEIN-TYROSINE-PHOSPHATASE"/>
    <property type="match status" value="1"/>
</dbReference>
<dbReference type="RefSeq" id="XP_038855159.1">
    <property type="nucleotide sequence ID" value="XM_038999231.1"/>
</dbReference>
<evidence type="ECO:0000256" key="3">
    <source>
        <dbReference type="ARBA" id="ARBA00022692"/>
    </source>
</evidence>
<feature type="domain" description="Fibronectin type-III" evidence="15">
    <location>
        <begin position="1263"/>
        <end position="1350"/>
    </location>
</feature>
<dbReference type="InterPro" id="IPR036116">
    <property type="entry name" value="FN3_sf"/>
</dbReference>
<feature type="domain" description="Fibronectin type-III" evidence="15">
    <location>
        <begin position="118"/>
        <end position="204"/>
    </location>
</feature>
<dbReference type="InterPro" id="IPR003595">
    <property type="entry name" value="Tyr_Pase_cat"/>
</dbReference>
<dbReference type="InterPro" id="IPR013783">
    <property type="entry name" value="Ig-like_fold"/>
</dbReference>
<dbReference type="KEGG" id="snh:120052370"/>
<feature type="domain" description="Fibronectin type-III" evidence="15">
    <location>
        <begin position="823"/>
        <end position="908"/>
    </location>
</feature>
<evidence type="ECO:0000256" key="4">
    <source>
        <dbReference type="ARBA" id="ARBA00022729"/>
    </source>
</evidence>
<evidence type="ECO:0000259" key="15">
    <source>
        <dbReference type="PROSITE" id="PS50853"/>
    </source>
</evidence>
<feature type="signal peptide" evidence="12">
    <location>
        <begin position="1"/>
        <end position="26"/>
    </location>
</feature>
<keyword evidence="8 11" id="KW-0472">Membrane</keyword>
<dbReference type="InterPro" id="IPR050713">
    <property type="entry name" value="RTP_Phos/Ushers"/>
</dbReference>
<keyword evidence="7 11" id="KW-1133">Transmembrane helix</keyword>
<proteinExistence type="predicted"/>
<keyword evidence="5" id="KW-0378">Hydrolase</keyword>
<accession>A0A8U0UIQ2</accession>
<feature type="domain" description="Fibronectin type-III" evidence="15">
    <location>
        <begin position="1077"/>
        <end position="1176"/>
    </location>
</feature>
<gene>
    <name evidence="17" type="primary">LOC120052370</name>
</gene>
<dbReference type="PANTHER" id="PTHR46957">
    <property type="entry name" value="CYTOKINE RECEPTOR"/>
    <property type="match status" value="1"/>
</dbReference>
<dbReference type="FunFam" id="3.90.190.10:FF:000009">
    <property type="entry name" value="Receptor-type tyrosine-protein phosphatase beta"/>
    <property type="match status" value="1"/>
</dbReference>
<dbReference type="InterPro" id="IPR003961">
    <property type="entry name" value="FN3_dom"/>
</dbReference>
<dbReference type="Gene3D" id="2.60.40.10">
    <property type="entry name" value="Immunoglobulins"/>
    <property type="match status" value="18"/>
</dbReference>
<dbReference type="SMART" id="SM00194">
    <property type="entry name" value="PTPc"/>
    <property type="match status" value="1"/>
</dbReference>
<dbReference type="GO" id="GO:0016020">
    <property type="term" value="C:membrane"/>
    <property type="evidence" value="ECO:0007669"/>
    <property type="project" value="UniProtKB-SubCell"/>
</dbReference>
<sequence length="1990" mass="218713">MSRLSCFGVLLRTSIVLYLFLKCSEAQLPEVIMNLTASEITTSSVFLNWIEPLGNRSFYRVEWTGCNISGSNNTTETYFNVTALTAGVQYLFTVTAVAGDNTTVGQNETISKYTKPAIIRNLMFTEITTSSVSLNWTEPKGNRSFYRVEWTGGNISGSQNTIGTSVNVTALTAGVQYLFTVTAVAGDNTTVGQNETISKYTKPAIIRNLMFTEITTSSVSLNWTEPKGNRSFYRVEWTGGKISGSQNTIRTSVNVTALTAGVQYLFTVTAVAGDNTTVGQNETLSKYTKPEVIRNLTVSEITTSSVSLSWIEPLGNRSFYRVEWTDGSRDMNTTTNERIFNVTELTAGVKYTFKVSAVAGDNLTKGIAQEKALFTKPEVIRNLTVSEITTSSVSLSWIETLGNRSFYRVEWTGGSRDMNTTTKETAFNVTELTAGVKYTFKVSAVAGDNITKGNAQEKALFTKPEVIRNLTVSEITTSSVSLNWTEPKGNRSFYRVEWTGGNISGSQNTIGTSVNVTALTAGVQYLFTVTAVAGDNTTVGQNKTVSEYTKPEQPVDIVVTGRGTSQLNVTWTLRNGSVDCYSVDILNTTWNNMSSISTKTREASLAGLQPGRVYEVTVTAVAGAFSNKSARVQLATKPNPPGPLNITERTTSSLVVQWTTPGLMTGAQDISYNISYQLNGTGLVERNQSSSTTGLSSNLTSLSSGTCYTITVKTIGPQNLESTSVYTSECTLPKPVVNLTATPLSNSSCRLQWTDPVEVKNYYTYRVQYIKATGPVPKTVSTNFTQVNDLEPGTGYNFTVTSVAATGSEGTPERTFCNTKPNVVSNLTVEGLNTTAIRLSWSKPNDHKPTYSYLVTISKSVVEIIPTTVEMYTFTNLDPGNCYNCSVVTVVQDVKSDSTEKIICTKPAMVENLIAIGTTTNMSVTWHKPMGQVDNYTVTIYKNNVMENSRTITNNFPPVVFQNLKPGKVYVVKVATNSGPLTEALNVTNATYPNPPGSIMVVDQTTGSINISWARPLDMDLGQYSFSVFHLDRQNLTEHNWILLKNLQSGTLYNISVVTVGPFDYQSTVATTANSTRPQSVIRLIEAGITTTSVTLVWFQPESKPGYSFRVEVTNRSVTTNTTMKTIPGIQSGSNYNTTIPGLQSGSNYTFTVTTLTGDGTMATPVTVSYFTRPFAVSGLVASTVNTTTVNLTWTKPPQYQSGYTYRIQTEGCVSAPTNRTTETGEGDLISELTPGTRCTFSVSVKALNSIEGESVSTSQYTKPESVNTFIDNNGSNSTIVVRWEAPRGNVEHYIVYLNKVLFSDWLNSSIRSTSFLNLSAGRKYTAVVTTISGPFNASSEPATTATYPNQPGPILVLEKTTSSISVEWGEAPLMANTTFSYLMTYLSTQLDNKTVPLTNTSRTLPNLSSGTPYNISVATVGVLELQSEKVWSSLVMTRPESVQSLSVVTAEENITLTWIKPVDHKPGYHYYVIWTNSGLIISNTTTLMENLILDQLVPGSLYNFTVTTETADGTKGAPVSNSRCTNASPVSNLKCDSPNGPKVILSWTKPKGLKQGFQITAYETNQLPQDQVHYNTSGDCTPACGHTISDLKHNTDYTLTVTTLGCGSSSTIQILTCKTGINAVIGVAVGVTIGVFAILFIITVGLIIHWRRQTKKDTSDIQIHSMRAKVSVAVRVEDYEAYYKRQKADSNCGFAEEFEDLKPVGTAQAKRSAEAPENKSKNRYNNVLPYESSRVKLSIHGSPFDDYINSNYIPGYNSRKEFIAAQGPLPVTVNEFWRMIWEKNVQTLVMLTRCNEQGRVKCEKYWPSETNHFQNITVTTTSEIALEDWTIRDFDVKNVRTAETRSVRHFHFTAWPDHGVPETTELLINFRHLVREHMDQYSRHSPTVVHCSAGVGRTGTFIAIDRLLFQIERDSMVDVYGTIHDLRMHRPLMVQTEDQYLFLNQCAIDIIRSRTGTNVDLIYQNTAALSIYENVEPRKDTAKNGYHNT</sequence>
<feature type="domain" description="Fibronectin type-III" evidence="15">
    <location>
        <begin position="466"/>
        <end position="553"/>
    </location>
</feature>
<dbReference type="Gene3D" id="3.90.190.10">
    <property type="entry name" value="Protein tyrosine phosphatase superfamily"/>
    <property type="match status" value="1"/>
</dbReference>
<comment type="subcellular location">
    <subcellularLocation>
        <location evidence="1">Membrane</location>
        <topology evidence="1">Single-pass type I membrane protein</topology>
    </subcellularLocation>
</comment>
<evidence type="ECO:0000259" key="14">
    <source>
        <dbReference type="PROSITE" id="PS50056"/>
    </source>
</evidence>
<comment type="catalytic activity">
    <reaction evidence="10">
        <text>O-phospho-L-tyrosyl-[protein] + H2O = L-tyrosyl-[protein] + phosphate</text>
        <dbReference type="Rhea" id="RHEA:10684"/>
        <dbReference type="Rhea" id="RHEA-COMP:10136"/>
        <dbReference type="Rhea" id="RHEA-COMP:20101"/>
        <dbReference type="ChEBI" id="CHEBI:15377"/>
        <dbReference type="ChEBI" id="CHEBI:43474"/>
        <dbReference type="ChEBI" id="CHEBI:46858"/>
        <dbReference type="ChEBI" id="CHEBI:61978"/>
        <dbReference type="EC" id="3.1.3.48"/>
    </reaction>
</comment>
<dbReference type="InterPro" id="IPR029021">
    <property type="entry name" value="Prot-tyrosine_phosphatase-like"/>
</dbReference>
<dbReference type="Pfam" id="PF00102">
    <property type="entry name" value="Y_phosphatase"/>
    <property type="match status" value="1"/>
</dbReference>
<dbReference type="PROSITE" id="PS50056">
    <property type="entry name" value="TYR_PHOSPHATASE_2"/>
    <property type="match status" value="1"/>
</dbReference>
<evidence type="ECO:0000256" key="7">
    <source>
        <dbReference type="ARBA" id="ARBA00022989"/>
    </source>
</evidence>
<evidence type="ECO:0000313" key="16">
    <source>
        <dbReference type="Proteomes" id="UP000808372"/>
    </source>
</evidence>
<feature type="domain" description="Fibronectin type-III" evidence="15">
    <location>
        <begin position="1351"/>
        <end position="1438"/>
    </location>
</feature>
<dbReference type="PROSITE" id="PS50055">
    <property type="entry name" value="TYR_PHOSPHATASE_PTP"/>
    <property type="match status" value="1"/>
</dbReference>
<keyword evidence="16" id="KW-1185">Reference proteome</keyword>
<evidence type="ECO:0000256" key="2">
    <source>
        <dbReference type="ARBA" id="ARBA00013064"/>
    </source>
</evidence>
<feature type="domain" description="Fibronectin type-III" evidence="15">
    <location>
        <begin position="205"/>
        <end position="291"/>
    </location>
</feature>
<feature type="chain" id="PRO_5035949588" description="protein-tyrosine-phosphatase" evidence="12">
    <location>
        <begin position="27"/>
        <end position="1990"/>
    </location>
</feature>
<dbReference type="InterPro" id="IPR000242">
    <property type="entry name" value="PTP_cat"/>
</dbReference>
<protein>
    <recommendedName>
        <fullName evidence="2">protein-tyrosine-phosphatase</fullName>
        <ecNumber evidence="2">3.1.3.48</ecNumber>
    </recommendedName>
</protein>
<keyword evidence="6" id="KW-0904">Protein phosphatase</keyword>
<feature type="domain" description="Fibronectin type-III" evidence="15">
    <location>
        <begin position="736"/>
        <end position="822"/>
    </location>
</feature>
<dbReference type="PRINTS" id="PR00700">
    <property type="entry name" value="PRTYPHPHTASE"/>
</dbReference>
<evidence type="ECO:0000256" key="6">
    <source>
        <dbReference type="ARBA" id="ARBA00022912"/>
    </source>
</evidence>
<feature type="domain" description="Tyrosine-protein phosphatase" evidence="13">
    <location>
        <begin position="1695"/>
        <end position="1951"/>
    </location>
</feature>
<dbReference type="PROSITE" id="PS50853">
    <property type="entry name" value="FN3"/>
    <property type="match status" value="15"/>
</dbReference>
<keyword evidence="4 12" id="KW-0732">Signal</keyword>
<dbReference type="InterPro" id="IPR016130">
    <property type="entry name" value="Tyr_Pase_AS"/>
</dbReference>
<evidence type="ECO:0000256" key="5">
    <source>
        <dbReference type="ARBA" id="ARBA00022801"/>
    </source>
</evidence>
<feature type="domain" description="Tyrosine specific protein phosphatases" evidence="14">
    <location>
        <begin position="1869"/>
        <end position="1942"/>
    </location>
</feature>
<keyword evidence="9" id="KW-0325">Glycoprotein</keyword>
<dbReference type="Proteomes" id="UP000808372">
    <property type="component" value="Chromosome 8"/>
</dbReference>
<dbReference type="SMART" id="SM00404">
    <property type="entry name" value="PTPc_motif"/>
    <property type="match status" value="1"/>
</dbReference>
<feature type="transmembrane region" description="Helical" evidence="11">
    <location>
        <begin position="1624"/>
        <end position="1649"/>
    </location>
</feature>
<dbReference type="EC" id="3.1.3.48" evidence="2"/>
<feature type="domain" description="Fibronectin type-III" evidence="15">
    <location>
        <begin position="381"/>
        <end position="465"/>
    </location>
</feature>
<evidence type="ECO:0000256" key="9">
    <source>
        <dbReference type="ARBA" id="ARBA00023180"/>
    </source>
</evidence>
<feature type="domain" description="Fibronectin type-III" evidence="15">
    <location>
        <begin position="909"/>
        <end position="994"/>
    </location>
</feature>
<reference evidence="17" key="1">
    <citation type="submission" date="2025-08" db="UniProtKB">
        <authorList>
            <consortium name="RefSeq"/>
        </authorList>
    </citation>
    <scope>IDENTIFICATION</scope>
    <source>
        <tissue evidence="17">White muscle</tissue>
    </source>
</reference>
<evidence type="ECO:0000256" key="12">
    <source>
        <dbReference type="SAM" id="SignalP"/>
    </source>
</evidence>
<feature type="domain" description="Fibronectin type-III" evidence="15">
    <location>
        <begin position="554"/>
        <end position="639"/>
    </location>
</feature>
<dbReference type="CDD" id="cd00063">
    <property type="entry name" value="FN3"/>
    <property type="match status" value="15"/>
</dbReference>
<feature type="domain" description="Fibronectin type-III" evidence="15">
    <location>
        <begin position="640"/>
        <end position="735"/>
    </location>
</feature>
<evidence type="ECO:0000256" key="11">
    <source>
        <dbReference type="SAM" id="Phobius"/>
    </source>
</evidence>
<dbReference type="SMART" id="SM00060">
    <property type="entry name" value="FN3"/>
    <property type="match status" value="18"/>
</dbReference>
<feature type="domain" description="Fibronectin type-III" evidence="15">
    <location>
        <begin position="1439"/>
        <end position="1531"/>
    </location>
</feature>
<dbReference type="Pfam" id="PF00041">
    <property type="entry name" value="fn3"/>
    <property type="match status" value="15"/>
</dbReference>
<evidence type="ECO:0000256" key="10">
    <source>
        <dbReference type="ARBA" id="ARBA00051722"/>
    </source>
</evidence>
<evidence type="ECO:0000256" key="8">
    <source>
        <dbReference type="ARBA" id="ARBA00023136"/>
    </source>
</evidence>
<name>A0A8U0UIQ2_SALNM</name>
<feature type="domain" description="Fibronectin type-III" evidence="15">
    <location>
        <begin position="31"/>
        <end position="117"/>
    </location>
</feature>
<dbReference type="InterPro" id="IPR000387">
    <property type="entry name" value="Tyr_Pase_dom"/>
</dbReference>
<dbReference type="SUPFAM" id="SSF52799">
    <property type="entry name" value="(Phosphotyrosine protein) phosphatases II"/>
    <property type="match status" value="1"/>
</dbReference>
<evidence type="ECO:0000313" key="17">
    <source>
        <dbReference type="RefSeq" id="XP_038855159.1"/>
    </source>
</evidence>